<dbReference type="STRING" id="504832.OCA5_c06670"/>
<evidence type="ECO:0000313" key="2">
    <source>
        <dbReference type="EMBL" id="AEI05390.1"/>
    </source>
</evidence>
<accession>F8BXH4</accession>
<name>F8BXH4_AFIC5</name>
<keyword evidence="1" id="KW-1133">Transmembrane helix</keyword>
<feature type="transmembrane region" description="Helical" evidence="1">
    <location>
        <begin position="77"/>
        <end position="96"/>
    </location>
</feature>
<protein>
    <recommendedName>
        <fullName evidence="4">Transmembrane protein</fullName>
    </recommendedName>
</protein>
<reference evidence="2 3" key="1">
    <citation type="journal article" date="2011" name="J. Bacteriol.">
        <title>Complete genome sequences of the chemolithoautotrophic Oligotropha carboxidovorans strains OM4 and OM5.</title>
        <authorList>
            <person name="Volland S."/>
            <person name="Rachinger M."/>
            <person name="Strittmatter A."/>
            <person name="Daniel R."/>
            <person name="Gottschalk G."/>
            <person name="Meyer O."/>
        </authorList>
    </citation>
    <scope>NUCLEOTIDE SEQUENCE [LARGE SCALE GENOMIC DNA]</scope>
    <source>
        <strain evidence="3">ATCC 49405 / DSM 1227 / KCTC 32145 / OM5</strain>
    </source>
</reference>
<sequence length="717" mass="76299">MLINGRHKMFRYRGLIALFVLATLGYIAVSFAAFRMPETIADAENCGFLPGEFVAAGQLTYERTQAWWVSFQRKDEIWIAFSLGLAAAFVGFALSIGRRAGGGVATGAAMGGGVLALSALCVSCLAPVLSVVGLGLAGSLLAGLPKWLIALNTLMLTGWGALYLTRRGRACPMPRSETLMSSHSKTAGAEVAMLPKTFMVGAAIVAATLLIPQDATATDYATVLQPAKPGLPLAHPIATTDIAPPPFSEIADRPVKPAYVPGLPGLPQGRAVKDDFGVPRPPKFDGVVIRKSRVENGEVVIPAGGLFYLEDTWGGEVALRGEPMPVLGRMPTYVDYDMSIVVKENVTIPAGKSAVVGGTVYQYYATVGHEKLANHALHVKTIAGTDWEWAFGSPVLSMSEPGWWGTRFNQLYNQGQARDVTPQKIVFDWISGVRMDRLLLADNKVFAGLAGAGDEWKSGNRTIRVAAIDATAGTVQIEVVEDGKVALTRTLGPVKNELLIEDHDARRALVFEHGDIAGFLSPWPEPFKDGKANLKIYDKAFSLNYGQDYAPDARFAVYPVGCPTGHNFGFMLVNKDEIRLKPGAAFNGPEGYFKIALDRLNGDKVAAWHVEDREGNRSVNLGGADVANVDLVLGQGRVAGQAILKDVGRAMLARTYQSLAEASGQAAAANTGTQPAPHEAAQPAVTAGFSPGLLAGIGILFLGCAGVGYEVGRRRRA</sequence>
<dbReference type="AlphaFoldDB" id="F8BXH4"/>
<dbReference type="EMBL" id="CP002826">
    <property type="protein sequence ID" value="AEI05390.1"/>
    <property type="molecule type" value="Genomic_DNA"/>
</dbReference>
<evidence type="ECO:0000256" key="1">
    <source>
        <dbReference type="SAM" id="Phobius"/>
    </source>
</evidence>
<keyword evidence="1" id="KW-0812">Transmembrane</keyword>
<keyword evidence="1" id="KW-0472">Membrane</keyword>
<dbReference type="OrthoDB" id="5471433at2"/>
<gene>
    <name evidence="2" type="ordered locus">OCA5_c06670</name>
</gene>
<organism evidence="2 3">
    <name type="scientific">Afipia carboxidovorans (strain ATCC 49405 / DSM 1227 / KCTC 32145 / OM5)</name>
    <name type="common">Oligotropha carboxidovorans</name>
    <dbReference type="NCBI Taxonomy" id="504832"/>
    <lineage>
        <taxon>Bacteria</taxon>
        <taxon>Pseudomonadati</taxon>
        <taxon>Pseudomonadota</taxon>
        <taxon>Alphaproteobacteria</taxon>
        <taxon>Hyphomicrobiales</taxon>
        <taxon>Nitrobacteraceae</taxon>
        <taxon>Afipia</taxon>
    </lineage>
</organism>
<proteinExistence type="predicted"/>
<feature type="transmembrane region" description="Helical" evidence="1">
    <location>
        <begin position="12"/>
        <end position="34"/>
    </location>
</feature>
<feature type="transmembrane region" description="Helical" evidence="1">
    <location>
        <begin position="147"/>
        <end position="165"/>
    </location>
</feature>
<dbReference type="PATRIC" id="fig|504832.7.peg.698"/>
<feature type="transmembrane region" description="Helical" evidence="1">
    <location>
        <begin position="108"/>
        <end position="141"/>
    </location>
</feature>
<feature type="transmembrane region" description="Helical" evidence="1">
    <location>
        <begin position="692"/>
        <end position="712"/>
    </location>
</feature>
<dbReference type="KEGG" id="ocg:OCA5_c06670"/>
<dbReference type="HOGENOM" id="CLU_385353_0_0_5"/>
<dbReference type="eggNOG" id="ENOG5033Q3C">
    <property type="taxonomic scope" value="Bacteria"/>
</dbReference>
<evidence type="ECO:0000313" key="3">
    <source>
        <dbReference type="Proteomes" id="UP000007730"/>
    </source>
</evidence>
<evidence type="ECO:0008006" key="4">
    <source>
        <dbReference type="Google" id="ProtNLM"/>
    </source>
</evidence>
<dbReference type="Proteomes" id="UP000007730">
    <property type="component" value="Chromosome"/>
</dbReference>
<feature type="transmembrane region" description="Helical" evidence="1">
    <location>
        <begin position="186"/>
        <end position="211"/>
    </location>
</feature>
<keyword evidence="3" id="KW-1185">Reference proteome</keyword>